<dbReference type="GO" id="GO:0008376">
    <property type="term" value="F:acetylgalactosaminyltransferase activity"/>
    <property type="evidence" value="ECO:0007669"/>
    <property type="project" value="InterPro"/>
</dbReference>
<evidence type="ECO:0000313" key="3">
    <source>
        <dbReference type="Proteomes" id="UP000001307"/>
    </source>
</evidence>
<reference evidence="2" key="1">
    <citation type="journal article" date="2010" name="Science">
        <title>Plasticity of animal genome architecture unmasked by rapid evolution of a pelagic tunicate.</title>
        <authorList>
            <person name="Denoeud F."/>
            <person name="Henriet S."/>
            <person name="Mungpakdee S."/>
            <person name="Aury J.M."/>
            <person name="Da Silva C."/>
            <person name="Brinkmann H."/>
            <person name="Mikhaleva J."/>
            <person name="Olsen L.C."/>
            <person name="Jubin C."/>
            <person name="Canestro C."/>
            <person name="Bouquet J.M."/>
            <person name="Danks G."/>
            <person name="Poulain J."/>
            <person name="Campsteijn C."/>
            <person name="Adamski M."/>
            <person name="Cross I."/>
            <person name="Yadetie F."/>
            <person name="Muffato M."/>
            <person name="Louis A."/>
            <person name="Butcher S."/>
            <person name="Tsagkogeorga G."/>
            <person name="Konrad A."/>
            <person name="Singh S."/>
            <person name="Jensen M.F."/>
            <person name="Cong E.H."/>
            <person name="Eikeseth-Otteraa H."/>
            <person name="Noel B."/>
            <person name="Anthouard V."/>
            <person name="Porcel B.M."/>
            <person name="Kachouri-Lafond R."/>
            <person name="Nishino A."/>
            <person name="Ugolini M."/>
            <person name="Chourrout P."/>
            <person name="Nishida H."/>
            <person name="Aasland R."/>
            <person name="Huzurbazar S."/>
            <person name="Westhof E."/>
            <person name="Delsuc F."/>
            <person name="Lehrach H."/>
            <person name="Reinhardt R."/>
            <person name="Weissenbach J."/>
            <person name="Roy S.W."/>
            <person name="Artiguenave F."/>
            <person name="Postlethwait J.H."/>
            <person name="Manak J.R."/>
            <person name="Thompson E.M."/>
            <person name="Jaillon O."/>
            <person name="Du Pasquier L."/>
            <person name="Boudinot P."/>
            <person name="Liberles D.A."/>
            <person name="Volff J.N."/>
            <person name="Philippe H."/>
            <person name="Lenhard B."/>
            <person name="Roest Crollius H."/>
            <person name="Wincker P."/>
            <person name="Chourrout D."/>
        </authorList>
    </citation>
    <scope>NUCLEOTIDE SEQUENCE [LARGE SCALE GENOMIC DNA]</scope>
</reference>
<accession>E4X165</accession>
<gene>
    <name evidence="2" type="ORF">GSOID_T00015994001</name>
</gene>
<dbReference type="OrthoDB" id="10414558at2759"/>
<dbReference type="Pfam" id="PF05679">
    <property type="entry name" value="CHGN"/>
    <property type="match status" value="1"/>
</dbReference>
<sequence>MNQILYRDFLPSTRWDVLEWNYFEETELFSCQSQEVKCKFPDWLESEISDAKAFVKSISESLRNCFFTSSLSGYYDTLNDHTRYLIDYDGPDCDASLRFDLIRKTTGFELVNKLEFSHAPMPLIVVLIVSKHNADFLPKFLNTLKNFKNSNLELLPVFITNPTTTFRSAKDRLAKSGLALVNKNAASADLTWHSTSSDVLFEADKREAYLKVLFEGINNDSAFITIEPSDIISEDLLDSCSRIASKENLSTVNIGFQFFSSKFRESMDNEIAKNEGFFNGVNTKTVCSTVSNLKNPQSKQLRKLDPNLRFRSLVYNCSELSTSDDCINIQSKALGKRSSLGKWYTENNF</sequence>
<keyword evidence="3" id="KW-1185">Reference proteome</keyword>
<keyword evidence="1" id="KW-0333">Golgi apparatus</keyword>
<dbReference type="InterPro" id="IPR008428">
    <property type="entry name" value="Chond_GalNAc"/>
</dbReference>
<proteinExistence type="inferred from homology"/>
<dbReference type="InParanoid" id="E4X165"/>
<keyword evidence="1" id="KW-0812">Transmembrane</keyword>
<protein>
    <recommendedName>
        <fullName evidence="1">Hexosyltransferase</fullName>
        <ecNumber evidence="1">2.4.1.-</ecNumber>
    </recommendedName>
</protein>
<evidence type="ECO:0000313" key="2">
    <source>
        <dbReference type="EMBL" id="CBY23545.1"/>
    </source>
</evidence>
<comment type="subcellular location">
    <subcellularLocation>
        <location evidence="1">Golgi apparatus</location>
        <location evidence="1">Golgi stack membrane</location>
        <topology evidence="1">Single-pass type II membrane protein</topology>
    </subcellularLocation>
</comment>
<dbReference type="EC" id="2.4.1.-" evidence="1"/>
<comment type="similarity">
    <text evidence="1">Belongs to the chondroitin N-acetylgalactosaminyltransferase family.</text>
</comment>
<keyword evidence="1" id="KW-0808">Transferase</keyword>
<dbReference type="Proteomes" id="UP000001307">
    <property type="component" value="Unassembled WGS sequence"/>
</dbReference>
<evidence type="ECO:0000256" key="1">
    <source>
        <dbReference type="RuleBase" id="RU364016"/>
    </source>
</evidence>
<organism evidence="2">
    <name type="scientific">Oikopleura dioica</name>
    <name type="common">Tunicate</name>
    <dbReference type="NCBI Taxonomy" id="34765"/>
    <lineage>
        <taxon>Eukaryota</taxon>
        <taxon>Metazoa</taxon>
        <taxon>Chordata</taxon>
        <taxon>Tunicata</taxon>
        <taxon>Appendicularia</taxon>
        <taxon>Copelata</taxon>
        <taxon>Oikopleuridae</taxon>
        <taxon>Oikopleura</taxon>
    </lineage>
</organism>
<dbReference type="EMBL" id="FN653021">
    <property type="protein sequence ID" value="CBY23545.1"/>
    <property type="molecule type" value="Genomic_DNA"/>
</dbReference>
<keyword evidence="1" id="KW-0735">Signal-anchor</keyword>
<dbReference type="AlphaFoldDB" id="E4X165"/>
<dbReference type="GO" id="GO:0032580">
    <property type="term" value="C:Golgi cisterna membrane"/>
    <property type="evidence" value="ECO:0007669"/>
    <property type="project" value="UniProtKB-SubCell"/>
</dbReference>
<name>E4X165_OIKDI</name>